<proteinExistence type="predicted"/>
<evidence type="ECO:0000259" key="1">
    <source>
        <dbReference type="Pfam" id="PF12872"/>
    </source>
</evidence>
<organism evidence="2 3">
    <name type="scientific">Pseudomonas migulae</name>
    <dbReference type="NCBI Taxonomy" id="78543"/>
    <lineage>
        <taxon>Bacteria</taxon>
        <taxon>Pseudomonadati</taxon>
        <taxon>Pseudomonadota</taxon>
        <taxon>Gammaproteobacteria</taxon>
        <taxon>Pseudomonadales</taxon>
        <taxon>Pseudomonadaceae</taxon>
        <taxon>Pseudomonas</taxon>
    </lineage>
</organism>
<evidence type="ECO:0000313" key="3">
    <source>
        <dbReference type="Proteomes" id="UP001243713"/>
    </source>
</evidence>
<gene>
    <name evidence="2" type="ORF">MOQ58_11890</name>
</gene>
<accession>A0ABY8MZM0</accession>
<sequence>MDEVTTVPSDDVPATQHIVQRKLGRCLMRVQQYERQLKAIVAHYELTGPADQLSSIRDQKVACAKKKTMGTLIEMLTESFLTPPLPNEEESQTKAYVGDQIWLRHRHQLEMTAEDYEAMKADLKELVDLRNSLVHHFIERFDLWSESGCQAADGFLEESYETINRHCLSLQCWAKNMIEARAKMASSIQSQAFEDALDGIRVDGSVDWLGSGICCCLREAETKLAEGGWTRLEASIRWIGGTYPEQTPKRYGCSSWRHVLHESRQFEIRKIQADNERTTVWYRSKVS</sequence>
<feature type="domain" description="HTH OST-type" evidence="1">
    <location>
        <begin position="225"/>
        <end position="273"/>
    </location>
</feature>
<dbReference type="EMBL" id="CP093428">
    <property type="protein sequence ID" value="WGK92852.1"/>
    <property type="molecule type" value="Genomic_DNA"/>
</dbReference>
<dbReference type="Pfam" id="PF12872">
    <property type="entry name" value="OST-HTH"/>
    <property type="match status" value="1"/>
</dbReference>
<protein>
    <submittedName>
        <fullName evidence="2">OST-HTH/LOTUS domain-containing protein</fullName>
    </submittedName>
</protein>
<name>A0ABY8MZM0_9PSED</name>
<dbReference type="InterPro" id="IPR025605">
    <property type="entry name" value="OST-HTH/LOTUS_dom"/>
</dbReference>
<evidence type="ECO:0000313" key="2">
    <source>
        <dbReference type="EMBL" id="WGK92852.1"/>
    </source>
</evidence>
<dbReference type="RefSeq" id="WP_280163656.1">
    <property type="nucleotide sequence ID" value="NZ_CP093428.1"/>
</dbReference>
<dbReference type="CDD" id="cd10146">
    <property type="entry name" value="LabA_like_C"/>
    <property type="match status" value="1"/>
</dbReference>
<dbReference type="Proteomes" id="UP001243713">
    <property type="component" value="Chromosome"/>
</dbReference>
<reference evidence="2 3" key="1">
    <citation type="submission" date="2022-03" db="EMBL/GenBank/DDBJ databases">
        <title>Plant growth promoting endophytes with ACC deaminase activity.</title>
        <authorList>
            <person name="Charles T."/>
            <person name="Van Dyk A."/>
            <person name="Cheng J."/>
            <person name="Heil J."/>
        </authorList>
    </citation>
    <scope>NUCLEOTIDE SEQUENCE [LARGE SCALE GENOMIC DNA]</scope>
    <source>
        <strain evidence="2 3">8R6</strain>
    </source>
</reference>
<keyword evidence="3" id="KW-1185">Reference proteome</keyword>